<feature type="transmembrane region" description="Helical" evidence="2">
    <location>
        <begin position="64"/>
        <end position="85"/>
    </location>
</feature>
<keyword evidence="1" id="KW-0175">Coiled coil</keyword>
<evidence type="ECO:0000256" key="1">
    <source>
        <dbReference type="SAM" id="Coils"/>
    </source>
</evidence>
<gene>
    <name evidence="4" type="ORF">Cop2CBH44_25360</name>
</gene>
<evidence type="ECO:0000313" key="4">
    <source>
        <dbReference type="EMBL" id="BCI64183.1"/>
    </source>
</evidence>
<dbReference type="RefSeq" id="WP_021930295.1">
    <property type="nucleotide sequence ID" value="NZ_AP023322.1"/>
</dbReference>
<protein>
    <recommendedName>
        <fullName evidence="3">TonB C-terminal domain-containing protein</fullName>
    </recommendedName>
</protein>
<dbReference type="Gene3D" id="3.30.1150.10">
    <property type="match status" value="1"/>
</dbReference>
<evidence type="ECO:0000313" key="5">
    <source>
        <dbReference type="Proteomes" id="UP000594042"/>
    </source>
</evidence>
<sequence>MGLLSYIRGDRKGKAAHELERKAMQDPFLSEALDGYDDADVQDTDKRLLRLQERVSRRTRKRRVPIYGAVAAVLLLSLSVSIYLFTRYELPDEELAVLAESRTVDTLSIMMPAGNMEQIGKQESPVVADAEPVRSKKSQKKEMVAAERELQTVSDMADGLEESIVTVDEKRDIYSSRRKIASLSSIRKDTALVQASATARNQSMALAVAPKLPEPVPVMGYEKYYDYLYKSVVVPVDSVGVPVKGTVILKFKIDEKGRPGDFVVVESLSPGLAQEVMRVLKAGPDWNPAGEVSSFVVKF</sequence>
<dbReference type="KEGG" id="copr:Cop2CBH44_25360"/>
<keyword evidence="2" id="KW-0812">Transmembrane</keyword>
<evidence type="ECO:0000259" key="3">
    <source>
        <dbReference type="Pfam" id="PF03544"/>
    </source>
</evidence>
<dbReference type="Pfam" id="PF03544">
    <property type="entry name" value="TonB_C"/>
    <property type="match status" value="1"/>
</dbReference>
<keyword evidence="2" id="KW-1133">Transmembrane helix</keyword>
<name>A0A7G1HYS6_9BACT</name>
<accession>A0A7G1HYS6</accession>
<dbReference type="InterPro" id="IPR037682">
    <property type="entry name" value="TonB_C"/>
</dbReference>
<feature type="coiled-coil region" evidence="1">
    <location>
        <begin position="136"/>
        <end position="163"/>
    </location>
</feature>
<dbReference type="EMBL" id="AP023322">
    <property type="protein sequence ID" value="BCI64183.1"/>
    <property type="molecule type" value="Genomic_DNA"/>
</dbReference>
<dbReference type="GO" id="GO:0055085">
    <property type="term" value="P:transmembrane transport"/>
    <property type="evidence" value="ECO:0007669"/>
    <property type="project" value="InterPro"/>
</dbReference>
<keyword evidence="2" id="KW-0472">Membrane</keyword>
<feature type="domain" description="TonB C-terminal" evidence="3">
    <location>
        <begin position="244"/>
        <end position="290"/>
    </location>
</feature>
<reference evidence="5" key="1">
    <citation type="submission" date="2020-07" db="EMBL/GenBank/DDBJ databases">
        <title>Complete genome sequencing of Coprobacter sp. strain 2CBH44.</title>
        <authorList>
            <person name="Sakamoto M."/>
            <person name="Murakami T."/>
            <person name="Mori H."/>
        </authorList>
    </citation>
    <scope>NUCLEOTIDE SEQUENCE [LARGE SCALE GENOMIC DNA]</scope>
    <source>
        <strain evidence="5">2CBH44</strain>
    </source>
</reference>
<dbReference type="AlphaFoldDB" id="A0A7G1HYS6"/>
<organism evidence="4 5">
    <name type="scientific">Coprobacter secundus subsp. similis</name>
    <dbReference type="NCBI Taxonomy" id="2751153"/>
    <lineage>
        <taxon>Bacteria</taxon>
        <taxon>Pseudomonadati</taxon>
        <taxon>Bacteroidota</taxon>
        <taxon>Bacteroidia</taxon>
        <taxon>Bacteroidales</taxon>
        <taxon>Barnesiellaceae</taxon>
        <taxon>Coprobacter</taxon>
    </lineage>
</organism>
<proteinExistence type="predicted"/>
<keyword evidence="5" id="KW-1185">Reference proteome</keyword>
<dbReference type="Proteomes" id="UP000594042">
    <property type="component" value="Chromosome"/>
</dbReference>
<dbReference type="SUPFAM" id="SSF74653">
    <property type="entry name" value="TolA/TonB C-terminal domain"/>
    <property type="match status" value="1"/>
</dbReference>
<evidence type="ECO:0000256" key="2">
    <source>
        <dbReference type="SAM" id="Phobius"/>
    </source>
</evidence>